<dbReference type="InterPro" id="IPR001806">
    <property type="entry name" value="Small_GTPase"/>
</dbReference>
<gene>
    <name evidence="4" type="ORF">EDB81DRAFT_766769</name>
</gene>
<dbReference type="Pfam" id="PF00071">
    <property type="entry name" value="Ras"/>
    <property type="match status" value="1"/>
</dbReference>
<dbReference type="GO" id="GO:0005525">
    <property type="term" value="F:GTP binding"/>
    <property type="evidence" value="ECO:0007669"/>
    <property type="project" value="UniProtKB-KW"/>
</dbReference>
<proteinExistence type="predicted"/>
<dbReference type="EMBL" id="JAGMUV010000025">
    <property type="protein sequence ID" value="KAH7120718.1"/>
    <property type="molecule type" value="Genomic_DNA"/>
</dbReference>
<dbReference type="Gene3D" id="3.40.50.300">
    <property type="entry name" value="P-loop containing nucleotide triphosphate hydrolases"/>
    <property type="match status" value="1"/>
</dbReference>
<evidence type="ECO:0000256" key="2">
    <source>
        <dbReference type="ARBA" id="ARBA00023134"/>
    </source>
</evidence>
<comment type="caution">
    <text evidence="4">The sequence shown here is derived from an EMBL/GenBank/DDBJ whole genome shotgun (WGS) entry which is preliminary data.</text>
</comment>
<dbReference type="OrthoDB" id="5976022at2759"/>
<dbReference type="PRINTS" id="PR00449">
    <property type="entry name" value="RASTRNSFRMNG"/>
</dbReference>
<dbReference type="PROSITE" id="PS51419">
    <property type="entry name" value="RAB"/>
    <property type="match status" value="1"/>
</dbReference>
<dbReference type="Proteomes" id="UP000738349">
    <property type="component" value="Unassembled WGS sequence"/>
</dbReference>
<dbReference type="GO" id="GO:0016020">
    <property type="term" value="C:membrane"/>
    <property type="evidence" value="ECO:0007669"/>
    <property type="project" value="InterPro"/>
</dbReference>
<organism evidence="4 5">
    <name type="scientific">Dactylonectria macrodidyma</name>
    <dbReference type="NCBI Taxonomy" id="307937"/>
    <lineage>
        <taxon>Eukaryota</taxon>
        <taxon>Fungi</taxon>
        <taxon>Dikarya</taxon>
        <taxon>Ascomycota</taxon>
        <taxon>Pezizomycotina</taxon>
        <taxon>Sordariomycetes</taxon>
        <taxon>Hypocreomycetidae</taxon>
        <taxon>Hypocreales</taxon>
        <taxon>Nectriaceae</taxon>
        <taxon>Dactylonectria</taxon>
    </lineage>
</organism>
<feature type="region of interest" description="Disordered" evidence="3">
    <location>
        <begin position="228"/>
        <end position="249"/>
    </location>
</feature>
<evidence type="ECO:0000313" key="4">
    <source>
        <dbReference type="EMBL" id="KAH7120718.1"/>
    </source>
</evidence>
<accession>A0A9P9DK29</accession>
<keyword evidence="5" id="KW-1185">Reference proteome</keyword>
<dbReference type="SUPFAM" id="SSF52540">
    <property type="entry name" value="P-loop containing nucleoside triphosphate hydrolases"/>
    <property type="match status" value="1"/>
</dbReference>
<name>A0A9P9DK29_9HYPO</name>
<sequence length="249" mass="28319">MESVKLMLMGAGGVGKTTIKIQALYPQFLDICDPTLEDSYRKQVNVDGETYMLDVLDTVDEEYSALLDGWIQLADAYILIYSLTDMLTFNEIRAFHTKIQSVREKSAPEWLTKASINTWKSGPIVLVANKADLVEGRPSWTQVGRDMARELDVPIMELTARNTGEVDILIADTVRMVKEYRLQLNRGNPGQEISVSKHLRNPIQPRCRNYHRSASLFFKTLLKKAKTPTLQDDAKPDSTNITLLRERDR</sequence>
<dbReference type="SMART" id="SM00173">
    <property type="entry name" value="RAS"/>
    <property type="match status" value="1"/>
</dbReference>
<dbReference type="InterPro" id="IPR020849">
    <property type="entry name" value="Small_GTPase_Ras-type"/>
</dbReference>
<reference evidence="4" key="1">
    <citation type="journal article" date="2021" name="Nat. Commun.">
        <title>Genetic determinants of endophytism in the Arabidopsis root mycobiome.</title>
        <authorList>
            <person name="Mesny F."/>
            <person name="Miyauchi S."/>
            <person name="Thiergart T."/>
            <person name="Pickel B."/>
            <person name="Atanasova L."/>
            <person name="Karlsson M."/>
            <person name="Huettel B."/>
            <person name="Barry K.W."/>
            <person name="Haridas S."/>
            <person name="Chen C."/>
            <person name="Bauer D."/>
            <person name="Andreopoulos W."/>
            <person name="Pangilinan J."/>
            <person name="LaButti K."/>
            <person name="Riley R."/>
            <person name="Lipzen A."/>
            <person name="Clum A."/>
            <person name="Drula E."/>
            <person name="Henrissat B."/>
            <person name="Kohler A."/>
            <person name="Grigoriev I.V."/>
            <person name="Martin F.M."/>
            <person name="Hacquard S."/>
        </authorList>
    </citation>
    <scope>NUCLEOTIDE SEQUENCE</scope>
    <source>
        <strain evidence="4">MPI-CAGE-AT-0147</strain>
    </source>
</reference>
<keyword evidence="4" id="KW-0378">Hydrolase</keyword>
<keyword evidence="2" id="KW-0342">GTP-binding</keyword>
<evidence type="ECO:0000313" key="5">
    <source>
        <dbReference type="Proteomes" id="UP000738349"/>
    </source>
</evidence>
<protein>
    <submittedName>
        <fullName evidence="4">P-loop containing nucleoside triphosphate hydrolase protein</fullName>
    </submittedName>
</protein>
<dbReference type="GO" id="GO:0003924">
    <property type="term" value="F:GTPase activity"/>
    <property type="evidence" value="ECO:0007669"/>
    <property type="project" value="InterPro"/>
</dbReference>
<dbReference type="GO" id="GO:0007165">
    <property type="term" value="P:signal transduction"/>
    <property type="evidence" value="ECO:0007669"/>
    <property type="project" value="InterPro"/>
</dbReference>
<evidence type="ECO:0000256" key="1">
    <source>
        <dbReference type="ARBA" id="ARBA00022741"/>
    </source>
</evidence>
<dbReference type="PROSITE" id="PS51421">
    <property type="entry name" value="RAS"/>
    <property type="match status" value="1"/>
</dbReference>
<evidence type="ECO:0000256" key="3">
    <source>
        <dbReference type="SAM" id="MobiDB-lite"/>
    </source>
</evidence>
<keyword evidence="1" id="KW-0547">Nucleotide-binding</keyword>
<dbReference type="AlphaFoldDB" id="A0A9P9DK29"/>
<dbReference type="PANTHER" id="PTHR24070">
    <property type="entry name" value="RAS, DI-RAS, AND RHEB FAMILY MEMBERS OF SMALL GTPASE SUPERFAMILY"/>
    <property type="match status" value="1"/>
</dbReference>
<dbReference type="SMART" id="SM00175">
    <property type="entry name" value="RAB"/>
    <property type="match status" value="1"/>
</dbReference>
<dbReference type="InterPro" id="IPR027417">
    <property type="entry name" value="P-loop_NTPase"/>
</dbReference>